<dbReference type="STRING" id="3088.A0A383VW79"/>
<evidence type="ECO:0000256" key="3">
    <source>
        <dbReference type="ARBA" id="ARBA00022824"/>
    </source>
</evidence>
<dbReference type="InterPro" id="IPR045064">
    <property type="entry name" value="Reticulon-like"/>
</dbReference>
<proteinExistence type="predicted"/>
<reference evidence="9 10" key="1">
    <citation type="submission" date="2016-10" db="EMBL/GenBank/DDBJ databases">
        <authorList>
            <person name="Cai Z."/>
        </authorList>
    </citation>
    <scope>NUCLEOTIDE SEQUENCE [LARGE SCALE GENOMIC DNA]</scope>
</reference>
<evidence type="ECO:0000256" key="5">
    <source>
        <dbReference type="ARBA" id="ARBA00023136"/>
    </source>
</evidence>
<feature type="domain" description="Reticulon" evidence="8">
    <location>
        <begin position="16"/>
        <end position="241"/>
    </location>
</feature>
<evidence type="ECO:0000256" key="2">
    <source>
        <dbReference type="ARBA" id="ARBA00022692"/>
    </source>
</evidence>
<evidence type="ECO:0000256" key="4">
    <source>
        <dbReference type="ARBA" id="ARBA00022989"/>
    </source>
</evidence>
<keyword evidence="4 6" id="KW-1133">Transmembrane helix</keyword>
<protein>
    <recommendedName>
        <fullName evidence="6">Reticulon-like protein</fullName>
    </recommendedName>
</protein>
<comment type="subcellular location">
    <subcellularLocation>
        <location evidence="1 6">Endoplasmic reticulum membrane</location>
        <topology evidence="1 6">Multi-pass membrane protein</topology>
    </subcellularLocation>
</comment>
<feature type="transmembrane region" description="Helical" evidence="6">
    <location>
        <begin position="167"/>
        <end position="184"/>
    </location>
</feature>
<keyword evidence="5 6" id="KW-0472">Membrane</keyword>
<feature type="transmembrane region" description="Helical" evidence="6">
    <location>
        <begin position="49"/>
        <end position="69"/>
    </location>
</feature>
<dbReference type="GO" id="GO:0005789">
    <property type="term" value="C:endoplasmic reticulum membrane"/>
    <property type="evidence" value="ECO:0007669"/>
    <property type="project" value="UniProtKB-SubCell"/>
</dbReference>
<keyword evidence="10" id="KW-1185">Reference proteome</keyword>
<accession>A0A383VW79</accession>
<dbReference type="GO" id="GO:0009617">
    <property type="term" value="P:response to bacterium"/>
    <property type="evidence" value="ECO:0007669"/>
    <property type="project" value="InterPro"/>
</dbReference>
<evidence type="ECO:0000256" key="7">
    <source>
        <dbReference type="SAM" id="MobiDB-lite"/>
    </source>
</evidence>
<feature type="transmembrane region" description="Helical" evidence="6">
    <location>
        <begin position="20"/>
        <end position="42"/>
    </location>
</feature>
<evidence type="ECO:0000256" key="1">
    <source>
        <dbReference type="ARBA" id="ARBA00004477"/>
    </source>
</evidence>
<dbReference type="PROSITE" id="PS50845">
    <property type="entry name" value="RETICULON"/>
    <property type="match status" value="1"/>
</dbReference>
<evidence type="ECO:0000259" key="8">
    <source>
        <dbReference type="PROSITE" id="PS50845"/>
    </source>
</evidence>
<dbReference type="Proteomes" id="UP000256970">
    <property type="component" value="Unassembled WGS sequence"/>
</dbReference>
<dbReference type="EMBL" id="FNXT01000951">
    <property type="protein sequence ID" value="SZX69735.1"/>
    <property type="molecule type" value="Genomic_DNA"/>
</dbReference>
<keyword evidence="3 6" id="KW-0256">Endoplasmic reticulum</keyword>
<dbReference type="InterPro" id="IPR003388">
    <property type="entry name" value="Reticulon"/>
</dbReference>
<dbReference type="PANTHER" id="PTHR10994">
    <property type="entry name" value="RETICULON"/>
    <property type="match status" value="1"/>
</dbReference>
<dbReference type="PANTHER" id="PTHR10994:SF193">
    <property type="entry name" value="RETICULON-LIKE PROTEIN"/>
    <property type="match status" value="1"/>
</dbReference>
<dbReference type="AlphaFoldDB" id="A0A383VW79"/>
<dbReference type="Pfam" id="PF02453">
    <property type="entry name" value="Reticulon"/>
    <property type="match status" value="1"/>
</dbReference>
<evidence type="ECO:0000313" key="10">
    <source>
        <dbReference type="Proteomes" id="UP000256970"/>
    </source>
</evidence>
<evidence type="ECO:0000256" key="6">
    <source>
        <dbReference type="RuleBase" id="RU363132"/>
    </source>
</evidence>
<feature type="region of interest" description="Disordered" evidence="7">
    <location>
        <begin position="221"/>
        <end position="241"/>
    </location>
</feature>
<organism evidence="9 10">
    <name type="scientific">Tetradesmus obliquus</name>
    <name type="common">Green alga</name>
    <name type="synonym">Acutodesmus obliquus</name>
    <dbReference type="NCBI Taxonomy" id="3088"/>
    <lineage>
        <taxon>Eukaryota</taxon>
        <taxon>Viridiplantae</taxon>
        <taxon>Chlorophyta</taxon>
        <taxon>core chlorophytes</taxon>
        <taxon>Chlorophyceae</taxon>
        <taxon>CS clade</taxon>
        <taxon>Sphaeropleales</taxon>
        <taxon>Scenedesmaceae</taxon>
        <taxon>Tetradesmus</taxon>
    </lineage>
</organism>
<name>A0A383VW79_TETOB</name>
<evidence type="ECO:0000313" key="9">
    <source>
        <dbReference type="EMBL" id="SZX69735.1"/>
    </source>
</evidence>
<sequence length="241" mass="25788">MATPSKVKLPAQLTAVEDLLLWHNVTKSAGVLALATALYVLLEWSGIPLLTWLSNALLVAVIGCALWAFGARFMNSTGPADHLPSILRTGLDEAAVRTLAEKLRVATNDLLALVNALLSGNDLMLTGKAVGALWIIGSVGRIITPMGLLYTDCVGGFLQAVGSVGRIITPMGLLYTAVLGLFTLPKVYEMRKDEIDEYLGKAQSTMQQQLNTGKAKATELYNRLTPKKPARPAASDISKDE</sequence>
<keyword evidence="2 6" id="KW-0812">Transmembrane</keyword>
<gene>
    <name evidence="9" type="ORF">BQ4739_LOCUS10016</name>
</gene>